<gene>
    <name evidence="1" type="ORF">EVAR_67274_1</name>
</gene>
<dbReference type="EMBL" id="BGZK01002147">
    <property type="protein sequence ID" value="GBP91164.1"/>
    <property type="molecule type" value="Genomic_DNA"/>
</dbReference>
<dbReference type="Proteomes" id="UP000299102">
    <property type="component" value="Unassembled WGS sequence"/>
</dbReference>
<keyword evidence="2" id="KW-1185">Reference proteome</keyword>
<proteinExistence type="predicted"/>
<name>A0A4C1ZVN3_EUMVA</name>
<evidence type="ECO:0000313" key="2">
    <source>
        <dbReference type="Proteomes" id="UP000299102"/>
    </source>
</evidence>
<protein>
    <submittedName>
        <fullName evidence="1">Uncharacterized protein</fullName>
    </submittedName>
</protein>
<sequence length="157" mass="18166">MRFSLMAIDQYVYRLLSFNLVRSEGRTLYVAHKSSLHYRYRPASYREKKSRSVYFGNVKVVFAYANKIFQLLHRIVSERRAPQKGRADAVSGRRDTIWEPAIRVPYEYKHQNRHGISISGSKEGASAARVASMVKYKQNELLDGNTNDEHTGEHILS</sequence>
<accession>A0A4C1ZVN3</accession>
<reference evidence="1 2" key="1">
    <citation type="journal article" date="2019" name="Commun. Biol.">
        <title>The bagworm genome reveals a unique fibroin gene that provides high tensile strength.</title>
        <authorList>
            <person name="Kono N."/>
            <person name="Nakamura H."/>
            <person name="Ohtoshi R."/>
            <person name="Tomita M."/>
            <person name="Numata K."/>
            <person name="Arakawa K."/>
        </authorList>
    </citation>
    <scope>NUCLEOTIDE SEQUENCE [LARGE SCALE GENOMIC DNA]</scope>
</reference>
<organism evidence="1 2">
    <name type="scientific">Eumeta variegata</name>
    <name type="common">Bagworm moth</name>
    <name type="synonym">Eumeta japonica</name>
    <dbReference type="NCBI Taxonomy" id="151549"/>
    <lineage>
        <taxon>Eukaryota</taxon>
        <taxon>Metazoa</taxon>
        <taxon>Ecdysozoa</taxon>
        <taxon>Arthropoda</taxon>
        <taxon>Hexapoda</taxon>
        <taxon>Insecta</taxon>
        <taxon>Pterygota</taxon>
        <taxon>Neoptera</taxon>
        <taxon>Endopterygota</taxon>
        <taxon>Lepidoptera</taxon>
        <taxon>Glossata</taxon>
        <taxon>Ditrysia</taxon>
        <taxon>Tineoidea</taxon>
        <taxon>Psychidae</taxon>
        <taxon>Oiketicinae</taxon>
        <taxon>Eumeta</taxon>
    </lineage>
</organism>
<comment type="caution">
    <text evidence="1">The sequence shown here is derived from an EMBL/GenBank/DDBJ whole genome shotgun (WGS) entry which is preliminary data.</text>
</comment>
<dbReference type="AlphaFoldDB" id="A0A4C1ZVN3"/>
<evidence type="ECO:0000313" key="1">
    <source>
        <dbReference type="EMBL" id="GBP91164.1"/>
    </source>
</evidence>